<dbReference type="SUPFAM" id="SSF48097">
    <property type="entry name" value="Regulator of G-protein signaling, RGS"/>
    <property type="match status" value="1"/>
</dbReference>
<dbReference type="RefSeq" id="XP_002675954.1">
    <property type="nucleotide sequence ID" value="XM_002675908.1"/>
</dbReference>
<dbReference type="InParanoid" id="D2VJ39"/>
<evidence type="ECO:0000259" key="2">
    <source>
        <dbReference type="Pfam" id="PF00536"/>
    </source>
</evidence>
<reference evidence="3 4" key="1">
    <citation type="journal article" date="2010" name="Cell">
        <title>The genome of Naegleria gruberi illuminates early eukaryotic versatility.</title>
        <authorList>
            <person name="Fritz-Laylin L.K."/>
            <person name="Prochnik S.E."/>
            <person name="Ginger M.L."/>
            <person name="Dacks J.B."/>
            <person name="Carpenter M.L."/>
            <person name="Field M.C."/>
            <person name="Kuo A."/>
            <person name="Paredez A."/>
            <person name="Chapman J."/>
            <person name="Pham J."/>
            <person name="Shu S."/>
            <person name="Neupane R."/>
            <person name="Cipriano M."/>
            <person name="Mancuso J."/>
            <person name="Tu H."/>
            <person name="Salamov A."/>
            <person name="Lindquist E."/>
            <person name="Shapiro H."/>
            <person name="Lucas S."/>
            <person name="Grigoriev I.V."/>
            <person name="Cande W.Z."/>
            <person name="Fulton C."/>
            <person name="Rokhsar D.S."/>
            <person name="Dawson S.C."/>
        </authorList>
    </citation>
    <scope>NUCLEOTIDE SEQUENCE [LARGE SCALE GENOMIC DNA]</scope>
    <source>
        <strain evidence="3 4">NEG-M</strain>
    </source>
</reference>
<organism evidence="4">
    <name type="scientific">Naegleria gruberi</name>
    <name type="common">Amoeba</name>
    <dbReference type="NCBI Taxonomy" id="5762"/>
    <lineage>
        <taxon>Eukaryota</taxon>
        <taxon>Discoba</taxon>
        <taxon>Heterolobosea</taxon>
        <taxon>Tetramitia</taxon>
        <taxon>Eutetramitia</taxon>
        <taxon>Vahlkampfiidae</taxon>
        <taxon>Naegleria</taxon>
    </lineage>
</organism>
<feature type="domain" description="SAM" evidence="2">
    <location>
        <begin position="263"/>
        <end position="317"/>
    </location>
</feature>
<dbReference type="InterPro" id="IPR036305">
    <property type="entry name" value="RGS_sf"/>
</dbReference>
<protein>
    <submittedName>
        <fullName evidence="3">Predicted protein</fullName>
    </submittedName>
</protein>
<dbReference type="Gene3D" id="1.10.150.50">
    <property type="entry name" value="Transcription Factor, Ets-1"/>
    <property type="match status" value="1"/>
</dbReference>
<dbReference type="InterPro" id="IPR001660">
    <property type="entry name" value="SAM"/>
</dbReference>
<dbReference type="EMBL" id="GG738875">
    <property type="protein sequence ID" value="EFC43210.1"/>
    <property type="molecule type" value="Genomic_DNA"/>
</dbReference>
<evidence type="ECO:0000256" key="1">
    <source>
        <dbReference type="SAM" id="MobiDB-lite"/>
    </source>
</evidence>
<dbReference type="OrthoDB" id="5314041at2759"/>
<dbReference type="KEGG" id="ngr:NAEGRDRAFT_49959"/>
<dbReference type="AlphaFoldDB" id="D2VJ39"/>
<dbReference type="Pfam" id="PF00536">
    <property type="entry name" value="SAM_1"/>
    <property type="match status" value="1"/>
</dbReference>
<feature type="region of interest" description="Disordered" evidence="1">
    <location>
        <begin position="96"/>
        <end position="125"/>
    </location>
</feature>
<dbReference type="SUPFAM" id="SSF47769">
    <property type="entry name" value="SAM/Pointed domain"/>
    <property type="match status" value="1"/>
</dbReference>
<gene>
    <name evidence="3" type="ORF">NAEGRDRAFT_49959</name>
</gene>
<dbReference type="Proteomes" id="UP000006671">
    <property type="component" value="Unassembled WGS sequence"/>
</dbReference>
<dbReference type="VEuPathDB" id="AmoebaDB:NAEGRDRAFT_49959"/>
<dbReference type="InterPro" id="IPR013761">
    <property type="entry name" value="SAM/pointed_sf"/>
</dbReference>
<dbReference type="GeneID" id="8853270"/>
<name>D2VJ39_NAEGR</name>
<accession>D2VJ39</accession>
<dbReference type="InterPro" id="IPR044926">
    <property type="entry name" value="RGS_subdomain_2"/>
</dbReference>
<evidence type="ECO:0000313" key="3">
    <source>
        <dbReference type="EMBL" id="EFC43210.1"/>
    </source>
</evidence>
<proteinExistence type="predicted"/>
<dbReference type="Gene3D" id="1.10.167.10">
    <property type="entry name" value="Regulator of G-protein Signalling 4, domain 2"/>
    <property type="match status" value="1"/>
</dbReference>
<sequence length="326" mass="37083">MATLPRLDMSCSSVNTTNTTTTTMNNHLVRVVESEEMTSRSPSAIQEQLKLYHSIEAIVELNDDCIEVLKEYLKRRKNEEMLSCLQHIALIRNSYSNNTQKRASPTTSSPPSPSTSSSPFGLFKANRPQITSPTSSLELGEIASLKVKQFQNFYNTFIDMESKTCVNLPSAIRQLAQSVYQSSTSFSPSRKENISHLTTIESIDRCMEKIDLALKMQFNNEIMPTFKKTPEFITFLLTRVIELSNESSPVVSIQTSKPPTYLVEDMLNANEMGEYVKVFAKKKLITVDQLKNFTTDDYRDKFNIKKIGHLKRISRLVNEYCTNNNL</sequence>
<keyword evidence="4" id="KW-1185">Reference proteome</keyword>
<dbReference type="OMA" id="HESSMEW"/>
<evidence type="ECO:0000313" key="4">
    <source>
        <dbReference type="Proteomes" id="UP000006671"/>
    </source>
</evidence>